<dbReference type="AlphaFoldDB" id="A0A0F9L2Z3"/>
<name>A0A0F9L2Z3_9ZZZZ</name>
<keyword evidence="1" id="KW-0812">Transmembrane</keyword>
<evidence type="ECO:0000256" key="1">
    <source>
        <dbReference type="SAM" id="Phobius"/>
    </source>
</evidence>
<protein>
    <submittedName>
        <fullName evidence="2">Uncharacterized protein</fullName>
    </submittedName>
</protein>
<organism evidence="2">
    <name type="scientific">marine sediment metagenome</name>
    <dbReference type="NCBI Taxonomy" id="412755"/>
    <lineage>
        <taxon>unclassified sequences</taxon>
        <taxon>metagenomes</taxon>
        <taxon>ecological metagenomes</taxon>
    </lineage>
</organism>
<accession>A0A0F9L2Z3</accession>
<sequence>MARVYETLSFLLSVTGGALAYAGLKLNHKALRMAGGGLLFSIGVGGLALVWDKWSARAGHHMSVCAFVHPVKLNKSEIRGLCTHSGQLLVGAVLLSW</sequence>
<dbReference type="EMBL" id="LAZR01008013">
    <property type="protein sequence ID" value="KKM81486.1"/>
    <property type="molecule type" value="Genomic_DNA"/>
</dbReference>
<comment type="caution">
    <text evidence="2">The sequence shown here is derived from an EMBL/GenBank/DDBJ whole genome shotgun (WGS) entry which is preliminary data.</text>
</comment>
<gene>
    <name evidence="2" type="ORF">LCGC14_1329310</name>
</gene>
<reference evidence="2" key="1">
    <citation type="journal article" date="2015" name="Nature">
        <title>Complex archaea that bridge the gap between prokaryotes and eukaryotes.</title>
        <authorList>
            <person name="Spang A."/>
            <person name="Saw J.H."/>
            <person name="Jorgensen S.L."/>
            <person name="Zaremba-Niedzwiedzka K."/>
            <person name="Martijn J."/>
            <person name="Lind A.E."/>
            <person name="van Eijk R."/>
            <person name="Schleper C."/>
            <person name="Guy L."/>
            <person name="Ettema T.J."/>
        </authorList>
    </citation>
    <scope>NUCLEOTIDE SEQUENCE</scope>
</reference>
<keyword evidence="1" id="KW-0472">Membrane</keyword>
<evidence type="ECO:0000313" key="2">
    <source>
        <dbReference type="EMBL" id="KKM81486.1"/>
    </source>
</evidence>
<proteinExistence type="predicted"/>
<feature type="transmembrane region" description="Helical" evidence="1">
    <location>
        <begin position="30"/>
        <end position="51"/>
    </location>
</feature>
<keyword evidence="1" id="KW-1133">Transmembrane helix</keyword>